<dbReference type="Proteomes" id="UP001470230">
    <property type="component" value="Unassembled WGS sequence"/>
</dbReference>
<keyword evidence="9" id="KW-0812">Transmembrane</keyword>
<sequence length="1148" mass="131231">MSDNLIDKTISTIENLHIFDFSDDIIDSILRNQDFDTDDAFNDIINEVSQDTQPLEKLIELMSKLRESEAQDSLWDKISSEDKSPAAFQPLCYGLMEKTGKPKQLGVILYVTLLGLHPINLIWNSTIFNNVLSIMITASQAIEASKIIGSEEKYCIQLSAKVLDALSYSINESFCKLAGSEVVIALIELSMKMCTIYQKELEKYSQELTPKAIKFLDAASETSLDYILPFLVLALLLDFLPQGKNINNKISQIVNTLLQFCEKHLSSEPDKMIRVIKHLFVRTPDRIALKENTAGCIHFLMKTLEDQEPIISFILNGAKASKASYRSLSLDLFRLLINDEEYTLSDELKFQMIDIIKLRLNDTIPNVRASAINSITSLISTSDSRINEVIGLNDPEGEIYKIIENRICDEKLIVRKAALKFVRSIVFSSDEPNFTLLLLISARARDRSVSIRQEAAQILTDCLVQFNYHPQLITIWFDSVFPIALDTDQKTQELGLKLIETTFFKEITHKTGIAMAECLNDRYKDLIYRIFCVFKQKAKNLGPFCKSLQSILKVDCLPVMWKIADSIISVDRDDEFVIRDHFKKDFKVFWDQRDELPTEYLSIISKLGYKDDFIIRDSLDFIEKISSENAEIENEAEDTENSNESETKSFAKIHAYILILLKHKDNKNSTIIDEVSQILSKVTTKINNTISSRFLNQQELILLVPSIFLVGELISFLKNVFDFDFTGLQILIGEKLPNNCRIPSRVRAIATVSIGKLCLGRRDITNSFVAAFAHVLHHSSDSSVKCNSLIVLCDLCVKYSATVDSYVMNMSGCFADHSTIVRRQALLIMTRLIAEDYVKMRPLLLFRFIYSIVDKDNDVSNFAQSCLFDILNNKDPKLLSQHFIDALFYFNDQMDLIALNEDLESHSLFRIPHKEDRIKAYHLIISRMNNPTLFELLQNSCTRVLQSYPDETIDLREGESLLADTLEVMQLIEDQMEAVKIDEVSLDDPKSEKVVEQGRIYLTMLHDNLIKHVLPILNQMHRFLREKNSPLQSELRKFFRKFCEKHPSLLDELRRQEPILAAELEHDISMTQTPELSSSQSLTFINRTPFRSPLLSKIAKTPQRTMIALSGNNSPISYFAHSDSQHAENNEQESSQKGPPVQLMLDDE</sequence>
<reference evidence="11 12" key="1">
    <citation type="submission" date="2024-04" db="EMBL/GenBank/DDBJ databases">
        <title>Tritrichomonas musculus Genome.</title>
        <authorList>
            <person name="Alves-Ferreira E."/>
            <person name="Grigg M."/>
            <person name="Lorenzi H."/>
            <person name="Galac M."/>
        </authorList>
    </citation>
    <scope>NUCLEOTIDE SEQUENCE [LARGE SCALE GENOMIC DNA]</scope>
    <source>
        <strain evidence="11 12">EAF2021</strain>
    </source>
</reference>
<comment type="caution">
    <text evidence="11">The sequence shown here is derived from an EMBL/GenBank/DDBJ whole genome shotgun (WGS) entry which is preliminary data.</text>
</comment>
<evidence type="ECO:0000313" key="12">
    <source>
        <dbReference type="Proteomes" id="UP001470230"/>
    </source>
</evidence>
<evidence type="ECO:0000256" key="8">
    <source>
        <dbReference type="SAM" id="MobiDB-lite"/>
    </source>
</evidence>
<keyword evidence="6" id="KW-0131">Cell cycle</keyword>
<proteinExistence type="predicted"/>
<keyword evidence="12" id="KW-1185">Reference proteome</keyword>
<keyword evidence="7" id="KW-0175">Coiled coil</keyword>
<feature type="coiled-coil region" evidence="7">
    <location>
        <begin position="622"/>
        <end position="649"/>
    </location>
</feature>
<accession>A0ABR2GWS2</accession>
<evidence type="ECO:0000313" key="11">
    <source>
        <dbReference type="EMBL" id="KAK8838360.1"/>
    </source>
</evidence>
<dbReference type="EMBL" id="JAPFFF010000055">
    <property type="protein sequence ID" value="KAK8838360.1"/>
    <property type="molecule type" value="Genomic_DNA"/>
</dbReference>
<keyword evidence="2" id="KW-0132">Cell division</keyword>
<evidence type="ECO:0000256" key="5">
    <source>
        <dbReference type="ARBA" id="ARBA00023242"/>
    </source>
</evidence>
<dbReference type="InterPro" id="IPR026003">
    <property type="entry name" value="Cohesin_HEAT"/>
</dbReference>
<keyword evidence="4" id="KW-0226">DNA condensation</keyword>
<feature type="transmembrane region" description="Helical" evidence="9">
    <location>
        <begin position="105"/>
        <end position="123"/>
    </location>
</feature>
<dbReference type="Pfam" id="PF12765">
    <property type="entry name" value="Cohesin_HEAT"/>
    <property type="match status" value="2"/>
</dbReference>
<keyword evidence="9" id="KW-1133">Transmembrane helix</keyword>
<dbReference type="Gene3D" id="1.25.10.10">
    <property type="entry name" value="Leucine-rich Repeat Variant"/>
    <property type="match status" value="1"/>
</dbReference>
<feature type="domain" description="Condensin complex subunit 1 C-terminal" evidence="10">
    <location>
        <begin position="784"/>
        <end position="898"/>
    </location>
</feature>
<evidence type="ECO:0000256" key="3">
    <source>
        <dbReference type="ARBA" id="ARBA00022776"/>
    </source>
</evidence>
<evidence type="ECO:0000256" key="1">
    <source>
        <dbReference type="ARBA" id="ARBA00004123"/>
    </source>
</evidence>
<organism evidence="11 12">
    <name type="scientific">Tritrichomonas musculus</name>
    <dbReference type="NCBI Taxonomy" id="1915356"/>
    <lineage>
        <taxon>Eukaryota</taxon>
        <taxon>Metamonada</taxon>
        <taxon>Parabasalia</taxon>
        <taxon>Tritrichomonadida</taxon>
        <taxon>Tritrichomonadidae</taxon>
        <taxon>Tritrichomonas</taxon>
    </lineage>
</organism>
<evidence type="ECO:0000256" key="7">
    <source>
        <dbReference type="SAM" id="Coils"/>
    </source>
</evidence>
<dbReference type="Pfam" id="PF12717">
    <property type="entry name" value="Cnd1"/>
    <property type="match status" value="1"/>
</dbReference>
<keyword evidence="9" id="KW-0472">Membrane</keyword>
<comment type="subcellular location">
    <subcellularLocation>
        <location evidence="1">Nucleus</location>
    </subcellularLocation>
</comment>
<gene>
    <name evidence="11" type="ORF">M9Y10_032985</name>
</gene>
<dbReference type="SUPFAM" id="SSF48371">
    <property type="entry name" value="ARM repeat"/>
    <property type="match status" value="1"/>
</dbReference>
<evidence type="ECO:0000256" key="4">
    <source>
        <dbReference type="ARBA" id="ARBA00023067"/>
    </source>
</evidence>
<dbReference type="InterPro" id="IPR032682">
    <property type="entry name" value="Cnd1_C"/>
</dbReference>
<dbReference type="PANTHER" id="PTHR14222">
    <property type="entry name" value="CONDENSIN"/>
    <property type="match status" value="1"/>
</dbReference>
<name>A0ABR2GWS2_9EUKA</name>
<dbReference type="InterPro" id="IPR016024">
    <property type="entry name" value="ARM-type_fold"/>
</dbReference>
<dbReference type="PANTHER" id="PTHR14222:SF1">
    <property type="entry name" value="CONDENSIN-2 COMPLEX SUBUNIT D3"/>
    <property type="match status" value="1"/>
</dbReference>
<dbReference type="InterPro" id="IPR026971">
    <property type="entry name" value="CND1/NCAPD3"/>
</dbReference>
<feature type="region of interest" description="Disordered" evidence="8">
    <location>
        <begin position="1118"/>
        <end position="1148"/>
    </location>
</feature>
<keyword evidence="3" id="KW-0498">Mitosis</keyword>
<evidence type="ECO:0000256" key="2">
    <source>
        <dbReference type="ARBA" id="ARBA00022618"/>
    </source>
</evidence>
<keyword evidence="5" id="KW-0539">Nucleus</keyword>
<evidence type="ECO:0000256" key="6">
    <source>
        <dbReference type="ARBA" id="ARBA00023306"/>
    </source>
</evidence>
<evidence type="ECO:0000256" key="9">
    <source>
        <dbReference type="SAM" id="Phobius"/>
    </source>
</evidence>
<protein>
    <submittedName>
        <fullName evidence="11">Condensin-2 complex subunit D3</fullName>
    </submittedName>
</protein>
<evidence type="ECO:0000259" key="10">
    <source>
        <dbReference type="Pfam" id="PF12717"/>
    </source>
</evidence>
<dbReference type="InterPro" id="IPR011989">
    <property type="entry name" value="ARM-like"/>
</dbReference>